<dbReference type="OrthoDB" id="6088191at2759"/>
<feature type="domain" description="Novel STAND NTPase 3" evidence="6">
    <location>
        <begin position="149"/>
        <end position="285"/>
    </location>
</feature>
<proteinExistence type="predicted"/>
<evidence type="ECO:0000256" key="2">
    <source>
        <dbReference type="ARBA" id="ARBA00023043"/>
    </source>
</evidence>
<dbReference type="PROSITE" id="PS50088">
    <property type="entry name" value="ANK_REPEAT"/>
    <property type="match status" value="9"/>
</dbReference>
<evidence type="ECO:0000256" key="4">
    <source>
        <dbReference type="SAM" id="Coils"/>
    </source>
</evidence>
<feature type="domain" description="DZIP3-like HEPN" evidence="5">
    <location>
        <begin position="2"/>
        <end position="92"/>
    </location>
</feature>
<dbReference type="Pfam" id="PF20720">
    <property type="entry name" value="nSTAND3"/>
    <property type="match status" value="1"/>
</dbReference>
<dbReference type="PANTHER" id="PTHR24166">
    <property type="entry name" value="ROLLING PEBBLES, ISOFORM B"/>
    <property type="match status" value="1"/>
</dbReference>
<dbReference type="InterPro" id="IPR036770">
    <property type="entry name" value="Ankyrin_rpt-contain_sf"/>
</dbReference>
<dbReference type="Gene3D" id="1.25.40.20">
    <property type="entry name" value="Ankyrin repeat-containing domain"/>
    <property type="match status" value="4"/>
</dbReference>
<evidence type="ECO:0000313" key="7">
    <source>
        <dbReference type="EMBL" id="CAG2204175.1"/>
    </source>
</evidence>
<dbReference type="InterPro" id="IPR027417">
    <property type="entry name" value="P-loop_NTPase"/>
</dbReference>
<comment type="caution">
    <text evidence="7">The sequence shown here is derived from an EMBL/GenBank/DDBJ whole genome shotgun (WGS) entry which is preliminary data.</text>
</comment>
<dbReference type="InterPro" id="IPR002110">
    <property type="entry name" value="Ankyrin_rpt"/>
</dbReference>
<feature type="repeat" description="ANK" evidence="3">
    <location>
        <begin position="943"/>
        <end position="975"/>
    </location>
</feature>
<dbReference type="InterPro" id="IPR041249">
    <property type="entry name" value="HEPN_DZIP3"/>
</dbReference>
<dbReference type="Pfam" id="PF00023">
    <property type="entry name" value="Ank"/>
    <property type="match status" value="2"/>
</dbReference>
<feature type="repeat" description="ANK" evidence="3">
    <location>
        <begin position="976"/>
        <end position="1010"/>
    </location>
</feature>
<feature type="coiled-coil region" evidence="4">
    <location>
        <begin position="91"/>
        <end position="125"/>
    </location>
</feature>
<evidence type="ECO:0000313" key="8">
    <source>
        <dbReference type="Proteomes" id="UP000683360"/>
    </source>
</evidence>
<dbReference type="PRINTS" id="PR01415">
    <property type="entry name" value="ANKYRIN"/>
</dbReference>
<name>A0A8S3RC97_MYTED</name>
<dbReference type="SUPFAM" id="SSF48403">
    <property type="entry name" value="Ankyrin repeat"/>
    <property type="match status" value="3"/>
</dbReference>
<dbReference type="SMART" id="SM00248">
    <property type="entry name" value="ANK"/>
    <property type="match status" value="16"/>
</dbReference>
<dbReference type="AlphaFoldDB" id="A0A8S3RC97"/>
<evidence type="ECO:0000256" key="3">
    <source>
        <dbReference type="PROSITE-ProRule" id="PRU00023"/>
    </source>
</evidence>
<gene>
    <name evidence="7" type="ORF">MEDL_18654</name>
</gene>
<keyword evidence="1" id="KW-0677">Repeat</keyword>
<keyword evidence="2 3" id="KW-0040">ANK repeat</keyword>
<sequence length="1190" mass="135167">MITLLRDLTSVTPPAGGFDRLPKSTETTLGADLARIKFYRNRLAHLDNAKIDQVSFITNWNDVTSAICRVGGHQFQLECDNLKNKTLDQTIHEIMLEIKSSKDEIRELKQSLNSLKKEFEISQQDGIPRNIRDDHEDVIRDWKKDDETFVETRASEHVMSWLSKCNIAVVTGSSGTGKSFLIHHIALELHRQKCFDIIPLSFVTAPSDLIHYKSKIRNQVFVIDDICGKRTIDVHCVNIWKDLTEKLKSVFQLNSVETEETISAKLLISCRLQVFNDSQFKCLKLFTENAFGLQTEPLCLLPDERLLVIKKYLTSEKINHVIDHLCDFDFFPLLFTSPIETIKEDIEYMIESDKNYQLCALILCILFEEGFKEEWIKCRSKTVPIILRKKLTEITFHCNIDLGRDCARRSLENAFSALLGTFLKKIGTNYSIIHDKIYDIVSVVCAHAYEECFIRYANGKLVDDLKQQDIYSTLHNKLLVHEPFREKLLRFLNNNADDLKDVFKQIDNTGLKLVSGEVHFWDESDIDDSSGEYRVEDITFPLIEAATEGYLDIVEFLIKMKCNVNHLDSFGRSALYRACEGGFHDVVEILLIHGADPSLCHEDESSPLHMACRAGKTSIVQLLLANNVDVCELDRDNISPLRISCEQGNIDIVRLLLQNEANVNMSDIWMKHCPLQMACDAGHLNVVKLLLENDADVNSVSEFNDTPLSLACEGSFADIVIVLLENKAEIFKTIPSKSPLFIACQNENAGIVQMLLDSNNNVYPGIYEWDGRPHSPLAAACASNQVYIMQMLLQKCSDKISCFDMCFSMRTASFCGCTDIVNVFMKNADLLLGEKRISVINESMYLACKGGHIETVQYFLSQGFDVFQYSDAGRSLVHATCELSHENEGHKAVISLLIQNKLDISKPDTNGVSPLHLACQNSLLSVCEFLISNNANVNMQDYQSKSPLHFACQSGSFSLCEFLISFKANVNMQDYQNKSPLHFACERIEPNIDIIEVLLKNKASFELFDIAGKTPLHVICERFQNFRQDTKHFNMFLLEISSKYKSIVKSLISYGADVNARDNEGETPLHKTCRYGNNELVKTILSSNKSDLNLRNKEGQTPLYLACKFSHEQVIKILLERQADTTIEDKDGKSPLDVSLVNLKSFEEVRNFYKIVLMDEVDDENYLNIYTVLKHIVSLLTEFSAHISKS</sequence>
<feature type="repeat" description="ANK" evidence="3">
    <location>
        <begin position="1064"/>
        <end position="1097"/>
    </location>
</feature>
<reference evidence="7" key="1">
    <citation type="submission" date="2021-03" db="EMBL/GenBank/DDBJ databases">
        <authorList>
            <person name="Bekaert M."/>
        </authorList>
    </citation>
    <scope>NUCLEOTIDE SEQUENCE</scope>
</reference>
<protein>
    <recommendedName>
        <fullName evidence="9">DZIP3-like HEPN domain-containing protein</fullName>
    </recommendedName>
</protein>
<organism evidence="7 8">
    <name type="scientific">Mytilus edulis</name>
    <name type="common">Blue mussel</name>
    <dbReference type="NCBI Taxonomy" id="6550"/>
    <lineage>
        <taxon>Eukaryota</taxon>
        <taxon>Metazoa</taxon>
        <taxon>Spiralia</taxon>
        <taxon>Lophotrochozoa</taxon>
        <taxon>Mollusca</taxon>
        <taxon>Bivalvia</taxon>
        <taxon>Autobranchia</taxon>
        <taxon>Pteriomorphia</taxon>
        <taxon>Mytilida</taxon>
        <taxon>Mytiloidea</taxon>
        <taxon>Mytilidae</taxon>
        <taxon>Mytilinae</taxon>
        <taxon>Mytilus</taxon>
    </lineage>
</organism>
<evidence type="ECO:0000259" key="5">
    <source>
        <dbReference type="Pfam" id="PF18738"/>
    </source>
</evidence>
<dbReference type="InterPro" id="IPR050889">
    <property type="entry name" value="Dendritic_Spine_Reg/Scaffold"/>
</dbReference>
<dbReference type="Proteomes" id="UP000683360">
    <property type="component" value="Unassembled WGS sequence"/>
</dbReference>
<dbReference type="PANTHER" id="PTHR24166:SF48">
    <property type="entry name" value="PROTEIN VAPYRIN"/>
    <property type="match status" value="1"/>
</dbReference>
<accession>A0A8S3RC97</accession>
<keyword evidence="8" id="KW-1185">Reference proteome</keyword>
<dbReference type="EMBL" id="CAJPWZ010000940">
    <property type="protein sequence ID" value="CAG2204175.1"/>
    <property type="molecule type" value="Genomic_DNA"/>
</dbReference>
<feature type="repeat" description="ANK" evidence="3">
    <location>
        <begin position="636"/>
        <end position="668"/>
    </location>
</feature>
<feature type="repeat" description="ANK" evidence="3">
    <location>
        <begin position="910"/>
        <end position="942"/>
    </location>
</feature>
<dbReference type="PROSITE" id="PS50297">
    <property type="entry name" value="ANK_REP_REGION"/>
    <property type="match status" value="8"/>
</dbReference>
<evidence type="ECO:0008006" key="9">
    <source>
        <dbReference type="Google" id="ProtNLM"/>
    </source>
</evidence>
<evidence type="ECO:0000256" key="1">
    <source>
        <dbReference type="ARBA" id="ARBA00022737"/>
    </source>
</evidence>
<dbReference type="Pfam" id="PF18738">
    <property type="entry name" value="HEPN_DZIP3"/>
    <property type="match status" value="1"/>
</dbReference>
<dbReference type="Pfam" id="PF12796">
    <property type="entry name" value="Ank_2"/>
    <property type="match status" value="4"/>
</dbReference>
<feature type="repeat" description="ANK" evidence="3">
    <location>
        <begin position="570"/>
        <end position="602"/>
    </location>
</feature>
<feature type="repeat" description="ANK" evidence="3">
    <location>
        <begin position="670"/>
        <end position="702"/>
    </location>
</feature>
<dbReference type="InterPro" id="IPR049050">
    <property type="entry name" value="nSTAND3"/>
</dbReference>
<evidence type="ECO:0000259" key="6">
    <source>
        <dbReference type="Pfam" id="PF20720"/>
    </source>
</evidence>
<keyword evidence="4" id="KW-0175">Coiled coil</keyword>
<feature type="repeat" description="ANK" evidence="3">
    <location>
        <begin position="603"/>
        <end position="635"/>
    </location>
</feature>
<dbReference type="SUPFAM" id="SSF52540">
    <property type="entry name" value="P-loop containing nucleoside triphosphate hydrolases"/>
    <property type="match status" value="1"/>
</dbReference>
<feature type="repeat" description="ANK" evidence="3">
    <location>
        <begin position="1098"/>
        <end position="1130"/>
    </location>
</feature>